<comment type="caution">
    <text evidence="2">The sequence shown here is derived from an EMBL/GenBank/DDBJ whole genome shotgun (WGS) entry which is preliminary data.</text>
</comment>
<dbReference type="AlphaFoldDB" id="A0A2T4JBE9"/>
<dbReference type="Proteomes" id="UP000241362">
    <property type="component" value="Unassembled WGS sequence"/>
</dbReference>
<evidence type="ECO:0000313" key="2">
    <source>
        <dbReference type="EMBL" id="PTE15148.1"/>
    </source>
</evidence>
<gene>
    <name evidence="2" type="ORF">C5F44_07420</name>
</gene>
<name>A0A2T4JBE9_FUSBL</name>
<proteinExistence type="predicted"/>
<feature type="region of interest" description="Disordered" evidence="1">
    <location>
        <begin position="1"/>
        <end position="21"/>
    </location>
</feature>
<evidence type="ECO:0008006" key="4">
    <source>
        <dbReference type="Google" id="ProtNLM"/>
    </source>
</evidence>
<protein>
    <recommendedName>
        <fullName evidence="4">DUF177 domain-containing protein</fullName>
    </recommendedName>
</protein>
<dbReference type="EMBL" id="PZKE01000005">
    <property type="protein sequence ID" value="PTE15148.1"/>
    <property type="molecule type" value="Genomic_DNA"/>
</dbReference>
<dbReference type="RefSeq" id="WP_107672923.1">
    <property type="nucleotide sequence ID" value="NZ_PZKE01000005.1"/>
</dbReference>
<organism evidence="2 3">
    <name type="scientific">Fuscovulum blasticum DSM 2131</name>
    <dbReference type="NCBI Taxonomy" id="1188250"/>
    <lineage>
        <taxon>Bacteria</taxon>
        <taxon>Pseudomonadati</taxon>
        <taxon>Pseudomonadota</taxon>
        <taxon>Alphaproteobacteria</taxon>
        <taxon>Rhodobacterales</taxon>
        <taxon>Paracoccaceae</taxon>
        <taxon>Pseudogemmobacter</taxon>
    </lineage>
</organism>
<dbReference type="InterPro" id="IPR003772">
    <property type="entry name" value="YceD"/>
</dbReference>
<accession>A0A2T4JBE9</accession>
<reference evidence="2 3" key="1">
    <citation type="submission" date="2018-03" db="EMBL/GenBank/DDBJ databases">
        <title>Rhodobacter blasticus.</title>
        <authorList>
            <person name="Meyer T.E."/>
            <person name="Miller S."/>
            <person name="Lodha T."/>
            <person name="Gandham S."/>
            <person name="Chintalapati S."/>
            <person name="Chintalapati V.R."/>
        </authorList>
    </citation>
    <scope>NUCLEOTIDE SEQUENCE [LARGE SCALE GENOMIC DNA]</scope>
    <source>
        <strain evidence="2 3">DSM 2131</strain>
    </source>
</reference>
<evidence type="ECO:0000313" key="3">
    <source>
        <dbReference type="Proteomes" id="UP000241362"/>
    </source>
</evidence>
<dbReference type="Pfam" id="PF02620">
    <property type="entry name" value="YceD"/>
    <property type="match status" value="1"/>
</dbReference>
<keyword evidence="3" id="KW-1185">Reference proteome</keyword>
<evidence type="ECO:0000256" key="1">
    <source>
        <dbReference type="SAM" id="MobiDB-lite"/>
    </source>
</evidence>
<sequence>MTKKPASQPVNPGPETPAPVFRSAALSHRRPTALRWTAGPDARAAMAQALDLQGIASLSFEGTLQPEGRADFRLEGRLTAAVTQSCVVTLAPVPARIDEAVLRRYLADYAHPEGEEVEMPEDDSADPLPAQIDLAEVLTEALALALPPYPRAPGAELGEAVFAEPGVSPLRDTDLRPFAALAGLKIKSADDAG</sequence>